<dbReference type="OrthoDB" id="534912at2759"/>
<feature type="transmembrane region" description="Helical" evidence="6">
    <location>
        <begin position="176"/>
        <end position="196"/>
    </location>
</feature>
<dbReference type="PANTHER" id="PTHR11730">
    <property type="entry name" value="AMMONIUM TRANSPORTER"/>
    <property type="match status" value="1"/>
</dbReference>
<comment type="subcellular location">
    <subcellularLocation>
        <location evidence="1">Membrane</location>
        <topology evidence="1">Multi-pass membrane protein</topology>
    </subcellularLocation>
</comment>
<evidence type="ECO:0000313" key="8">
    <source>
        <dbReference type="EMBL" id="EAY15081.1"/>
    </source>
</evidence>
<feature type="transmembrane region" description="Helical" evidence="6">
    <location>
        <begin position="72"/>
        <end position="93"/>
    </location>
</feature>
<sequence length="289" mass="31475">MFSLINFYFKKFSLSLTINAILTTFSSFVFRYLLFSVAFKEGQNAITFADATLCALSCIISLGCFNGVVKLFHYILYGILFAATYTLVHWLVIEGDVIKNVIDTGHAIEVHLFAASFGLGTAIVVREKRIVGTTFENAVDSHHWVLFATLIIAFLWQKYTTIYLTITGVASSKASTAVVMAVCGSSIVSLVFEHFVQKKIDIYRFANSIFVGCIGIGCSVLIVGPWGALLVGAICGLANTFLMTPFSKFIEYKIGAADLLSVSGVNGISAWIAIFVGLISAYIKKQKGV</sequence>
<name>A2DX54_TRIV3</name>
<proteinExistence type="inferred from homology"/>
<gene>
    <name evidence="8" type="ORF">TVAG_019820</name>
</gene>
<dbReference type="RefSeq" id="XP_001327304.1">
    <property type="nucleotide sequence ID" value="XM_001327269.1"/>
</dbReference>
<dbReference type="InterPro" id="IPR024041">
    <property type="entry name" value="NH4_transpt_AmtB-like_dom"/>
</dbReference>
<dbReference type="InParanoid" id="A2DX54"/>
<feature type="transmembrane region" description="Helical" evidence="6">
    <location>
        <begin position="137"/>
        <end position="156"/>
    </location>
</feature>
<dbReference type="Gene3D" id="1.10.3430.10">
    <property type="entry name" value="Ammonium transporter AmtB like domains"/>
    <property type="match status" value="1"/>
</dbReference>
<dbReference type="eggNOG" id="KOG3796">
    <property type="taxonomic scope" value="Eukaryota"/>
</dbReference>
<dbReference type="InterPro" id="IPR002229">
    <property type="entry name" value="RhesusRHD"/>
</dbReference>
<evidence type="ECO:0000259" key="7">
    <source>
        <dbReference type="Pfam" id="PF00909"/>
    </source>
</evidence>
<evidence type="ECO:0000256" key="4">
    <source>
        <dbReference type="ARBA" id="ARBA00022989"/>
    </source>
</evidence>
<feature type="transmembrane region" description="Helical" evidence="6">
    <location>
        <begin position="105"/>
        <end position="125"/>
    </location>
</feature>
<feature type="transmembrane region" description="Helical" evidence="6">
    <location>
        <begin position="45"/>
        <end position="65"/>
    </location>
</feature>
<dbReference type="Proteomes" id="UP000001542">
    <property type="component" value="Unassembled WGS sequence"/>
</dbReference>
<dbReference type="FunFam" id="1.10.3430.10:FF:000028">
    <property type="entry name" value="Ammonium Transporter Family protein"/>
    <property type="match status" value="1"/>
</dbReference>
<evidence type="ECO:0000256" key="6">
    <source>
        <dbReference type="SAM" id="Phobius"/>
    </source>
</evidence>
<keyword evidence="9" id="KW-1185">Reference proteome</keyword>
<dbReference type="PANTHER" id="PTHR11730:SF60">
    <property type="entry name" value="RH50, ISOFORM D"/>
    <property type="match status" value="1"/>
</dbReference>
<accession>A2DX54</accession>
<feature type="transmembrane region" description="Helical" evidence="6">
    <location>
        <begin position="259"/>
        <end position="283"/>
    </location>
</feature>
<dbReference type="PRINTS" id="PR00342">
    <property type="entry name" value="RHESUSRHD"/>
</dbReference>
<protein>
    <recommendedName>
        <fullName evidence="7">Ammonium transporter AmtB-like domain-containing protein</fullName>
    </recommendedName>
</protein>
<reference evidence="8" key="2">
    <citation type="journal article" date="2007" name="Science">
        <title>Draft genome sequence of the sexually transmitted pathogen Trichomonas vaginalis.</title>
        <authorList>
            <person name="Carlton J.M."/>
            <person name="Hirt R.P."/>
            <person name="Silva J.C."/>
            <person name="Delcher A.L."/>
            <person name="Schatz M."/>
            <person name="Zhao Q."/>
            <person name="Wortman J.R."/>
            <person name="Bidwell S.L."/>
            <person name="Alsmark U.C.M."/>
            <person name="Besteiro S."/>
            <person name="Sicheritz-Ponten T."/>
            <person name="Noel C.J."/>
            <person name="Dacks J.B."/>
            <person name="Foster P.G."/>
            <person name="Simillion C."/>
            <person name="Van de Peer Y."/>
            <person name="Miranda-Saavedra D."/>
            <person name="Barton G.J."/>
            <person name="Westrop G.D."/>
            <person name="Mueller S."/>
            <person name="Dessi D."/>
            <person name="Fiori P.L."/>
            <person name="Ren Q."/>
            <person name="Paulsen I."/>
            <person name="Zhang H."/>
            <person name="Bastida-Corcuera F.D."/>
            <person name="Simoes-Barbosa A."/>
            <person name="Brown M.T."/>
            <person name="Hayes R.D."/>
            <person name="Mukherjee M."/>
            <person name="Okumura C.Y."/>
            <person name="Schneider R."/>
            <person name="Smith A.J."/>
            <person name="Vanacova S."/>
            <person name="Villalvazo M."/>
            <person name="Haas B.J."/>
            <person name="Pertea M."/>
            <person name="Feldblyum T.V."/>
            <person name="Utterback T.R."/>
            <person name="Shu C.L."/>
            <person name="Osoegawa K."/>
            <person name="de Jong P.J."/>
            <person name="Hrdy I."/>
            <person name="Horvathova L."/>
            <person name="Zubacova Z."/>
            <person name="Dolezal P."/>
            <person name="Malik S.B."/>
            <person name="Logsdon J.M. Jr."/>
            <person name="Henze K."/>
            <person name="Gupta A."/>
            <person name="Wang C.C."/>
            <person name="Dunne R.L."/>
            <person name="Upcroft J.A."/>
            <person name="Upcroft P."/>
            <person name="White O."/>
            <person name="Salzberg S.L."/>
            <person name="Tang P."/>
            <person name="Chiu C.-H."/>
            <person name="Lee Y.-S."/>
            <person name="Embley T.M."/>
            <person name="Coombs G.H."/>
            <person name="Mottram J.C."/>
            <person name="Tachezy J."/>
            <person name="Fraser-Liggett C.M."/>
            <person name="Johnson P.J."/>
        </authorList>
    </citation>
    <scope>NUCLEOTIDE SEQUENCE [LARGE SCALE GENOMIC DNA]</scope>
    <source>
        <strain evidence="8">G3</strain>
    </source>
</reference>
<evidence type="ECO:0000256" key="2">
    <source>
        <dbReference type="ARBA" id="ARBA00011036"/>
    </source>
</evidence>
<dbReference type="VEuPathDB" id="TrichDB:TVAG_019820"/>
<dbReference type="GO" id="GO:0097272">
    <property type="term" value="P:ammonium homeostasis"/>
    <property type="evidence" value="ECO:0000318"/>
    <property type="project" value="GO_Central"/>
</dbReference>
<dbReference type="GO" id="GO:0005886">
    <property type="term" value="C:plasma membrane"/>
    <property type="evidence" value="ECO:0000318"/>
    <property type="project" value="GO_Central"/>
</dbReference>
<organism evidence="8 9">
    <name type="scientific">Trichomonas vaginalis (strain ATCC PRA-98 / G3)</name>
    <dbReference type="NCBI Taxonomy" id="412133"/>
    <lineage>
        <taxon>Eukaryota</taxon>
        <taxon>Metamonada</taxon>
        <taxon>Parabasalia</taxon>
        <taxon>Trichomonadida</taxon>
        <taxon>Trichomonadidae</taxon>
        <taxon>Trichomonas</taxon>
    </lineage>
</organism>
<dbReference type="InterPro" id="IPR029020">
    <property type="entry name" value="Ammonium/urea_transptr"/>
</dbReference>
<feature type="transmembrane region" description="Helical" evidence="6">
    <location>
        <begin position="12"/>
        <end position="33"/>
    </location>
</feature>
<evidence type="ECO:0000313" key="9">
    <source>
        <dbReference type="Proteomes" id="UP000001542"/>
    </source>
</evidence>
<dbReference type="SMR" id="A2DX54"/>
<dbReference type="SUPFAM" id="SSF111352">
    <property type="entry name" value="Ammonium transporter"/>
    <property type="match status" value="1"/>
</dbReference>
<dbReference type="KEGG" id="tva:4773081"/>
<dbReference type="GO" id="GO:0072488">
    <property type="term" value="P:ammonium transmembrane transport"/>
    <property type="evidence" value="ECO:0000318"/>
    <property type="project" value="GO_Central"/>
</dbReference>
<dbReference type="EMBL" id="DS113261">
    <property type="protein sequence ID" value="EAY15081.1"/>
    <property type="molecule type" value="Genomic_DNA"/>
</dbReference>
<keyword evidence="4 6" id="KW-1133">Transmembrane helix</keyword>
<comment type="similarity">
    <text evidence="2">Belongs to the ammonium transporter (TC 2.A.49) family. Rh subfamily.</text>
</comment>
<dbReference type="Pfam" id="PF00909">
    <property type="entry name" value="Ammonium_transp"/>
    <property type="match status" value="1"/>
</dbReference>
<reference evidence="8" key="1">
    <citation type="submission" date="2006-10" db="EMBL/GenBank/DDBJ databases">
        <authorList>
            <person name="Amadeo P."/>
            <person name="Zhao Q."/>
            <person name="Wortman J."/>
            <person name="Fraser-Liggett C."/>
            <person name="Carlton J."/>
        </authorList>
    </citation>
    <scope>NUCLEOTIDE SEQUENCE</scope>
    <source>
        <strain evidence="8">G3</strain>
    </source>
</reference>
<dbReference type="GO" id="GO:0008519">
    <property type="term" value="F:ammonium channel activity"/>
    <property type="evidence" value="ECO:0000318"/>
    <property type="project" value="GO_Central"/>
</dbReference>
<keyword evidence="3 6" id="KW-0812">Transmembrane</keyword>
<evidence type="ECO:0000256" key="5">
    <source>
        <dbReference type="ARBA" id="ARBA00023136"/>
    </source>
</evidence>
<dbReference type="VEuPathDB" id="TrichDB:TVAGG3_0186000"/>
<evidence type="ECO:0000256" key="3">
    <source>
        <dbReference type="ARBA" id="ARBA00022692"/>
    </source>
</evidence>
<keyword evidence="5 6" id="KW-0472">Membrane</keyword>
<feature type="domain" description="Ammonium transporter AmtB-like" evidence="7">
    <location>
        <begin position="12"/>
        <end position="283"/>
    </location>
</feature>
<feature type="transmembrane region" description="Helical" evidence="6">
    <location>
        <begin position="208"/>
        <end position="239"/>
    </location>
</feature>
<dbReference type="STRING" id="5722.A2DX54"/>
<evidence type="ECO:0000256" key="1">
    <source>
        <dbReference type="ARBA" id="ARBA00004141"/>
    </source>
</evidence>
<dbReference type="AlphaFoldDB" id="A2DX54"/>